<comment type="caution">
    <text evidence="2">The sequence shown here is derived from an EMBL/GenBank/DDBJ whole genome shotgun (WGS) entry which is preliminary data.</text>
</comment>
<keyword evidence="1" id="KW-1133">Transmembrane helix</keyword>
<dbReference type="InterPro" id="IPR021529">
    <property type="entry name" value="DUF2798"/>
</dbReference>
<keyword evidence="1" id="KW-0472">Membrane</keyword>
<sequence>MKKKLASVLLIGIFTTGIISLALMIVNTNYTGMQLVNVWLKSWGIAYILVIPCILIISPLVDKVINKLIKE</sequence>
<dbReference type="RefSeq" id="WP_376883462.1">
    <property type="nucleotide sequence ID" value="NZ_JBHUHR010000007.1"/>
</dbReference>
<protein>
    <submittedName>
        <fullName evidence="2">DUF2798 domain-containing protein</fullName>
    </submittedName>
</protein>
<evidence type="ECO:0000313" key="3">
    <source>
        <dbReference type="Proteomes" id="UP001597361"/>
    </source>
</evidence>
<reference evidence="3" key="1">
    <citation type="journal article" date="2019" name="Int. J. Syst. Evol. Microbiol.">
        <title>The Global Catalogue of Microorganisms (GCM) 10K type strain sequencing project: providing services to taxonomists for standard genome sequencing and annotation.</title>
        <authorList>
            <consortium name="The Broad Institute Genomics Platform"/>
            <consortium name="The Broad Institute Genome Sequencing Center for Infectious Disease"/>
            <person name="Wu L."/>
            <person name="Ma J."/>
        </authorList>
    </citation>
    <scope>NUCLEOTIDE SEQUENCE [LARGE SCALE GENOMIC DNA]</scope>
    <source>
        <strain evidence="3">CGMCC 1.15180</strain>
    </source>
</reference>
<evidence type="ECO:0000256" key="1">
    <source>
        <dbReference type="SAM" id="Phobius"/>
    </source>
</evidence>
<keyword evidence="1" id="KW-0812">Transmembrane</keyword>
<dbReference type="EMBL" id="JBHUHR010000007">
    <property type="protein sequence ID" value="MFD2033773.1"/>
    <property type="molecule type" value="Genomic_DNA"/>
</dbReference>
<accession>A0ABW4VIX4</accession>
<feature type="transmembrane region" description="Helical" evidence="1">
    <location>
        <begin position="38"/>
        <end position="61"/>
    </location>
</feature>
<gene>
    <name evidence="2" type="ORF">ACFSKL_03170</name>
</gene>
<dbReference type="Pfam" id="PF11391">
    <property type="entry name" value="DUF2798"/>
    <property type="match status" value="1"/>
</dbReference>
<name>A0ABW4VIX4_9BACT</name>
<dbReference type="Proteomes" id="UP001597361">
    <property type="component" value="Unassembled WGS sequence"/>
</dbReference>
<organism evidence="2 3">
    <name type="scientific">Belliella marina</name>
    <dbReference type="NCBI Taxonomy" id="1644146"/>
    <lineage>
        <taxon>Bacteria</taxon>
        <taxon>Pseudomonadati</taxon>
        <taxon>Bacteroidota</taxon>
        <taxon>Cytophagia</taxon>
        <taxon>Cytophagales</taxon>
        <taxon>Cyclobacteriaceae</taxon>
        <taxon>Belliella</taxon>
    </lineage>
</organism>
<evidence type="ECO:0000313" key="2">
    <source>
        <dbReference type="EMBL" id="MFD2033773.1"/>
    </source>
</evidence>
<keyword evidence="3" id="KW-1185">Reference proteome</keyword>
<feature type="transmembrane region" description="Helical" evidence="1">
    <location>
        <begin position="7"/>
        <end position="26"/>
    </location>
</feature>
<proteinExistence type="predicted"/>